<reference evidence="2" key="1">
    <citation type="journal article" date="2012" name="Nat. Genet.">
        <title>Whole-genome sequence of Schistosoma haematobium.</title>
        <authorList>
            <person name="Young N.D."/>
            <person name="Jex A.R."/>
            <person name="Li B."/>
            <person name="Liu S."/>
            <person name="Yang L."/>
            <person name="Xiong Z."/>
            <person name="Li Y."/>
            <person name="Cantacessi C."/>
            <person name="Hall R.S."/>
            <person name="Xu X."/>
            <person name="Chen F."/>
            <person name="Wu X."/>
            <person name="Zerlotini A."/>
            <person name="Oliveira G."/>
            <person name="Hofmann A."/>
            <person name="Zhang G."/>
            <person name="Fang X."/>
            <person name="Kang Y."/>
            <person name="Campbell B.E."/>
            <person name="Loukas A."/>
            <person name="Ranganathan S."/>
            <person name="Rollinson D."/>
            <person name="Rinaldi G."/>
            <person name="Brindley P.J."/>
            <person name="Yang H."/>
            <person name="Wang J."/>
            <person name="Wang J."/>
            <person name="Gasser R.B."/>
        </authorList>
    </citation>
    <scope>NUCLEOTIDE SEQUENCE [LARGE SCALE GENOMIC DNA]</scope>
</reference>
<gene>
    <name evidence="2" type="ORF">MS3_10104</name>
</gene>
<feature type="compositionally biased region" description="Polar residues" evidence="1">
    <location>
        <begin position="86"/>
        <end position="102"/>
    </location>
</feature>
<dbReference type="AlphaFoldDB" id="A0A095A787"/>
<dbReference type="EMBL" id="KL251968">
    <property type="protein sequence ID" value="KGB41574.1"/>
    <property type="molecule type" value="Genomic_DNA"/>
</dbReference>
<protein>
    <submittedName>
        <fullName evidence="2">Uncharacterized protein</fullName>
    </submittedName>
</protein>
<proteinExistence type="predicted"/>
<name>A0A095A787_SCHHA</name>
<sequence length="115" mass="13091">MWWNLKPTVLVVLDEEKRLAKRRLIEANRARKRAESDNAIQQSQMNSGPSPPKQTSYLPPTPLSTAVSPLHRSPLISQQNVIPAQIRQSQIKPPMVTTNQPRSVLHNYPSITEYK</sequence>
<feature type="region of interest" description="Disordered" evidence="1">
    <location>
        <begin position="27"/>
        <end position="68"/>
    </location>
</feature>
<dbReference type="STRING" id="6185.A0A095A787"/>
<evidence type="ECO:0000256" key="1">
    <source>
        <dbReference type="SAM" id="MobiDB-lite"/>
    </source>
</evidence>
<evidence type="ECO:0000313" key="2">
    <source>
        <dbReference type="EMBL" id="KGB41574.1"/>
    </source>
</evidence>
<organism evidence="2">
    <name type="scientific">Schistosoma haematobium</name>
    <name type="common">Blood fluke</name>
    <dbReference type="NCBI Taxonomy" id="6185"/>
    <lineage>
        <taxon>Eukaryota</taxon>
        <taxon>Metazoa</taxon>
        <taxon>Spiralia</taxon>
        <taxon>Lophotrochozoa</taxon>
        <taxon>Platyhelminthes</taxon>
        <taxon>Trematoda</taxon>
        <taxon>Digenea</taxon>
        <taxon>Strigeidida</taxon>
        <taxon>Schistosomatoidea</taxon>
        <taxon>Schistosomatidae</taxon>
        <taxon>Schistosoma</taxon>
    </lineage>
</organism>
<feature type="region of interest" description="Disordered" evidence="1">
    <location>
        <begin position="86"/>
        <end position="115"/>
    </location>
</feature>
<feature type="compositionally biased region" description="Polar residues" evidence="1">
    <location>
        <begin position="38"/>
        <end position="67"/>
    </location>
</feature>
<feature type="compositionally biased region" description="Basic and acidic residues" evidence="1">
    <location>
        <begin position="27"/>
        <end position="36"/>
    </location>
</feature>
<accession>A0A095A787</accession>